<dbReference type="Pfam" id="PF19259">
    <property type="entry name" value="Ty3_capsid"/>
    <property type="match status" value="1"/>
</dbReference>
<organism evidence="3 4">
    <name type="scientific">Rotaria magnacalcarata</name>
    <dbReference type="NCBI Taxonomy" id="392030"/>
    <lineage>
        <taxon>Eukaryota</taxon>
        <taxon>Metazoa</taxon>
        <taxon>Spiralia</taxon>
        <taxon>Gnathifera</taxon>
        <taxon>Rotifera</taxon>
        <taxon>Eurotatoria</taxon>
        <taxon>Bdelloidea</taxon>
        <taxon>Philodinida</taxon>
        <taxon>Philodinidae</taxon>
        <taxon>Rotaria</taxon>
    </lineage>
</organism>
<comment type="caution">
    <text evidence="3">The sequence shown here is derived from an EMBL/GenBank/DDBJ whole genome shotgun (WGS) entry which is preliminary data.</text>
</comment>
<feature type="non-terminal residue" evidence="3">
    <location>
        <position position="1"/>
    </location>
</feature>
<evidence type="ECO:0000313" key="4">
    <source>
        <dbReference type="Proteomes" id="UP000676336"/>
    </source>
</evidence>
<gene>
    <name evidence="3" type="ORF">SMN809_LOCUS73120</name>
</gene>
<evidence type="ECO:0000259" key="2">
    <source>
        <dbReference type="Pfam" id="PF19259"/>
    </source>
</evidence>
<proteinExistence type="predicted"/>
<feature type="domain" description="Ty3 transposon capsid-like protein" evidence="2">
    <location>
        <begin position="73"/>
        <end position="237"/>
    </location>
</feature>
<feature type="non-terminal residue" evidence="3">
    <location>
        <position position="323"/>
    </location>
</feature>
<feature type="compositionally biased region" description="Low complexity" evidence="1">
    <location>
        <begin position="290"/>
        <end position="303"/>
    </location>
</feature>
<dbReference type="InterPro" id="IPR045358">
    <property type="entry name" value="Ty3_capsid"/>
</dbReference>
<feature type="region of interest" description="Disordered" evidence="1">
    <location>
        <begin position="248"/>
        <end position="323"/>
    </location>
</feature>
<dbReference type="Proteomes" id="UP000676336">
    <property type="component" value="Unassembled WGS sequence"/>
</dbReference>
<feature type="compositionally biased region" description="Low complexity" evidence="1">
    <location>
        <begin position="258"/>
        <end position="278"/>
    </location>
</feature>
<feature type="compositionally biased region" description="Polar residues" evidence="1">
    <location>
        <begin position="279"/>
        <end position="289"/>
    </location>
</feature>
<dbReference type="PANTHER" id="PTHR33194">
    <property type="entry name" value="ZINC KNUCKLE DOMAINCONTAINING PROTEIN"/>
    <property type="match status" value="1"/>
</dbReference>
<name>A0A8S3I677_9BILA</name>
<dbReference type="PANTHER" id="PTHR33194:SF4">
    <property type="entry name" value="CCHC-TYPE DOMAIN-CONTAINING PROTEIN"/>
    <property type="match status" value="1"/>
</dbReference>
<accession>A0A8S3I677</accession>
<feature type="compositionally biased region" description="Polar residues" evidence="1">
    <location>
        <begin position="308"/>
        <end position="323"/>
    </location>
</feature>
<dbReference type="EMBL" id="CAJOBI010327218">
    <property type="protein sequence ID" value="CAF5193525.1"/>
    <property type="molecule type" value="Genomic_DNA"/>
</dbReference>
<reference evidence="3" key="1">
    <citation type="submission" date="2021-02" db="EMBL/GenBank/DDBJ databases">
        <authorList>
            <person name="Nowell W R."/>
        </authorList>
    </citation>
    <scope>NUCLEOTIDE SEQUENCE</scope>
</reference>
<evidence type="ECO:0000256" key="1">
    <source>
        <dbReference type="SAM" id="MobiDB-lite"/>
    </source>
</evidence>
<dbReference type="AlphaFoldDB" id="A0A8S3I677"/>
<sequence length="323" mass="36526">NDKPIVELKTNVTNTTDSSQLLKSSVSFPTNVVDKDTTNTSGDVSILKSAMPNFDNSSMSFEPVVSDLRKAIVTDFIKHPKIFRGAKDDVIKWVDEIDHLMQIAHVPECSRLDLISYSLRGDALQWFKNNKGSLTCWNVFVQEIKKSFTSSFSEELAFKTLESYSQGENQSVRNFYNEILKLCNAADSSMSESTKLKNLLNKVKPTIQLEVRKRKPKSPAEFLEFAKETEELLQLSNISIDRNIRYNSEPMKSSVPKNSWNNISSNRYNNSHNHYSSNTQRNSRNNPVTSSSTSFSSHSSKLSKPQAYHTNQHTSSTNSKTST</sequence>
<protein>
    <recommendedName>
        <fullName evidence="2">Ty3 transposon capsid-like protein domain-containing protein</fullName>
    </recommendedName>
</protein>
<evidence type="ECO:0000313" key="3">
    <source>
        <dbReference type="EMBL" id="CAF5193525.1"/>
    </source>
</evidence>